<evidence type="ECO:0000256" key="9">
    <source>
        <dbReference type="ARBA" id="ARBA00022840"/>
    </source>
</evidence>
<evidence type="ECO:0000256" key="5">
    <source>
        <dbReference type="ARBA" id="ARBA00022679"/>
    </source>
</evidence>
<evidence type="ECO:0000256" key="6">
    <source>
        <dbReference type="ARBA" id="ARBA00022694"/>
    </source>
</evidence>
<dbReference type="PANTHER" id="PTHR17490:SF16">
    <property type="entry name" value="THREONYLCARBAMOYL-AMP SYNTHASE"/>
    <property type="match status" value="1"/>
</dbReference>
<dbReference type="RefSeq" id="WP_093267487.1">
    <property type="nucleotide sequence ID" value="NZ_FNOK01000018.1"/>
</dbReference>
<dbReference type="GO" id="GO:0061710">
    <property type="term" value="F:L-threonylcarbamoyladenylate synthase"/>
    <property type="evidence" value="ECO:0007669"/>
    <property type="project" value="UniProtKB-EC"/>
</dbReference>
<sequence>MRVTSPNELDTAARAIEAGELIIVPTQRWYMICTDASNGDACDTIFTGKRRPSTKSLAYVAPSLTACEEHFQLSDEARKLAKMFWPGDLALLLPWRNPEDAARYAAVGSPALTTVAPGFLGELAARSNVPVAATTANISGDAGPDDRGPAVTLDEVQAFLTTSDLTVSIIVDGGVCPTANHMTIIDCFTPEAKLVRTGLVHQRAVAATLGREVRAS</sequence>
<dbReference type="GO" id="GO:0005737">
    <property type="term" value="C:cytoplasm"/>
    <property type="evidence" value="ECO:0007669"/>
    <property type="project" value="UniProtKB-SubCell"/>
</dbReference>
<dbReference type="Gene3D" id="3.90.870.10">
    <property type="entry name" value="DHBP synthase"/>
    <property type="match status" value="1"/>
</dbReference>
<dbReference type="AlphaFoldDB" id="A0A1H3G453"/>
<dbReference type="EC" id="2.7.7.87" evidence="3"/>
<dbReference type="GO" id="GO:0000049">
    <property type="term" value="F:tRNA binding"/>
    <property type="evidence" value="ECO:0007669"/>
    <property type="project" value="TreeGrafter"/>
</dbReference>
<name>A0A1H3G453_9PSEU</name>
<evidence type="ECO:0000256" key="8">
    <source>
        <dbReference type="ARBA" id="ARBA00022741"/>
    </source>
</evidence>
<dbReference type="InterPro" id="IPR017945">
    <property type="entry name" value="DHBP_synth_RibB-like_a/b_dom"/>
</dbReference>
<dbReference type="Pfam" id="PF01300">
    <property type="entry name" value="Sua5_yciO_yrdC"/>
    <property type="match status" value="1"/>
</dbReference>
<keyword evidence="9" id="KW-0067">ATP-binding</keyword>
<gene>
    <name evidence="13" type="ORF">SAMN05216215_101842</name>
</gene>
<keyword evidence="5" id="KW-0808">Transferase</keyword>
<dbReference type="GO" id="GO:0006450">
    <property type="term" value="P:regulation of translational fidelity"/>
    <property type="evidence" value="ECO:0007669"/>
    <property type="project" value="TreeGrafter"/>
</dbReference>
<dbReference type="OrthoDB" id="9814580at2"/>
<dbReference type="PANTHER" id="PTHR17490">
    <property type="entry name" value="SUA5"/>
    <property type="match status" value="1"/>
</dbReference>
<keyword evidence="4" id="KW-0963">Cytoplasm</keyword>
<dbReference type="InterPro" id="IPR006070">
    <property type="entry name" value="Sua5-like_dom"/>
</dbReference>
<evidence type="ECO:0000256" key="10">
    <source>
        <dbReference type="ARBA" id="ARBA00029774"/>
    </source>
</evidence>
<reference evidence="14" key="1">
    <citation type="submission" date="2016-10" db="EMBL/GenBank/DDBJ databases">
        <authorList>
            <person name="Varghese N."/>
            <person name="Submissions S."/>
        </authorList>
    </citation>
    <scope>NUCLEOTIDE SEQUENCE [LARGE SCALE GENOMIC DNA]</scope>
    <source>
        <strain evidence="14">CGMCC 4.3530</strain>
    </source>
</reference>
<dbReference type="GO" id="GO:0005524">
    <property type="term" value="F:ATP binding"/>
    <property type="evidence" value="ECO:0007669"/>
    <property type="project" value="UniProtKB-KW"/>
</dbReference>
<dbReference type="EMBL" id="FNOK01000018">
    <property type="protein sequence ID" value="SDX98112.1"/>
    <property type="molecule type" value="Genomic_DNA"/>
</dbReference>
<dbReference type="GO" id="GO:0003725">
    <property type="term" value="F:double-stranded RNA binding"/>
    <property type="evidence" value="ECO:0007669"/>
    <property type="project" value="InterPro"/>
</dbReference>
<dbReference type="SUPFAM" id="SSF55821">
    <property type="entry name" value="YrdC/RibB"/>
    <property type="match status" value="1"/>
</dbReference>
<evidence type="ECO:0000313" key="13">
    <source>
        <dbReference type="EMBL" id="SDX98112.1"/>
    </source>
</evidence>
<keyword evidence="8" id="KW-0547">Nucleotide-binding</keyword>
<evidence type="ECO:0000259" key="12">
    <source>
        <dbReference type="PROSITE" id="PS51163"/>
    </source>
</evidence>
<organism evidence="13 14">
    <name type="scientific">Saccharopolyspora shandongensis</name>
    <dbReference type="NCBI Taxonomy" id="418495"/>
    <lineage>
        <taxon>Bacteria</taxon>
        <taxon>Bacillati</taxon>
        <taxon>Actinomycetota</taxon>
        <taxon>Actinomycetes</taxon>
        <taxon>Pseudonocardiales</taxon>
        <taxon>Pseudonocardiaceae</taxon>
        <taxon>Saccharopolyspora</taxon>
    </lineage>
</organism>
<proteinExistence type="inferred from homology"/>
<evidence type="ECO:0000256" key="3">
    <source>
        <dbReference type="ARBA" id="ARBA00012584"/>
    </source>
</evidence>
<evidence type="ECO:0000256" key="4">
    <source>
        <dbReference type="ARBA" id="ARBA00022490"/>
    </source>
</evidence>
<accession>A0A1H3G453</accession>
<dbReference type="STRING" id="418495.SAMN05216215_101842"/>
<keyword evidence="7" id="KW-0548">Nucleotidyltransferase</keyword>
<evidence type="ECO:0000313" key="14">
    <source>
        <dbReference type="Proteomes" id="UP000199529"/>
    </source>
</evidence>
<dbReference type="GO" id="GO:0008033">
    <property type="term" value="P:tRNA processing"/>
    <property type="evidence" value="ECO:0007669"/>
    <property type="project" value="UniProtKB-KW"/>
</dbReference>
<dbReference type="PROSITE" id="PS51163">
    <property type="entry name" value="YRDC"/>
    <property type="match status" value="1"/>
</dbReference>
<dbReference type="InterPro" id="IPR050156">
    <property type="entry name" value="TC-AMP_synthase_SUA5"/>
</dbReference>
<comment type="similarity">
    <text evidence="2">Belongs to the SUA5 family.</text>
</comment>
<protein>
    <recommendedName>
        <fullName evidence="10">L-threonylcarbamoyladenylate synthase</fullName>
        <ecNumber evidence="3">2.7.7.87</ecNumber>
    </recommendedName>
    <alternativeName>
        <fullName evidence="10">L-threonylcarbamoyladenylate synthase</fullName>
    </alternativeName>
</protein>
<dbReference type="Proteomes" id="UP000199529">
    <property type="component" value="Unassembled WGS sequence"/>
</dbReference>
<feature type="domain" description="YrdC-like" evidence="12">
    <location>
        <begin position="6"/>
        <end position="200"/>
    </location>
</feature>
<evidence type="ECO:0000256" key="7">
    <source>
        <dbReference type="ARBA" id="ARBA00022695"/>
    </source>
</evidence>
<evidence type="ECO:0000256" key="1">
    <source>
        <dbReference type="ARBA" id="ARBA00004496"/>
    </source>
</evidence>
<comment type="catalytic activity">
    <reaction evidence="11">
        <text>L-threonine + hydrogencarbonate + ATP = L-threonylcarbamoyladenylate + diphosphate + H2O</text>
        <dbReference type="Rhea" id="RHEA:36407"/>
        <dbReference type="ChEBI" id="CHEBI:15377"/>
        <dbReference type="ChEBI" id="CHEBI:17544"/>
        <dbReference type="ChEBI" id="CHEBI:30616"/>
        <dbReference type="ChEBI" id="CHEBI:33019"/>
        <dbReference type="ChEBI" id="CHEBI:57926"/>
        <dbReference type="ChEBI" id="CHEBI:73682"/>
        <dbReference type="EC" id="2.7.7.87"/>
    </reaction>
</comment>
<evidence type="ECO:0000256" key="11">
    <source>
        <dbReference type="ARBA" id="ARBA00048366"/>
    </source>
</evidence>
<keyword evidence="14" id="KW-1185">Reference proteome</keyword>
<comment type="subcellular location">
    <subcellularLocation>
        <location evidence="1">Cytoplasm</location>
    </subcellularLocation>
</comment>
<evidence type="ECO:0000256" key="2">
    <source>
        <dbReference type="ARBA" id="ARBA00007663"/>
    </source>
</evidence>
<keyword evidence="6" id="KW-0819">tRNA processing</keyword>